<name>A0A0L0GHH5_9ENTR</name>
<dbReference type="EMBL" id="JNGI01000184">
    <property type="protein sequence ID" value="KNC88271.1"/>
    <property type="molecule type" value="Genomic_DNA"/>
</dbReference>
<keyword evidence="2" id="KW-1185">Reference proteome</keyword>
<organism evidence="1 2">
    <name type="scientific">Trabulsiella odontotermitis</name>
    <dbReference type="NCBI Taxonomy" id="379893"/>
    <lineage>
        <taxon>Bacteria</taxon>
        <taxon>Pseudomonadati</taxon>
        <taxon>Pseudomonadota</taxon>
        <taxon>Gammaproteobacteria</taxon>
        <taxon>Enterobacterales</taxon>
        <taxon>Enterobacteriaceae</taxon>
        <taxon>Trabulsiella</taxon>
    </lineage>
</organism>
<dbReference type="RefSeq" id="WP_049858272.1">
    <property type="nucleotide sequence ID" value="NZ_JNGI01000184.1"/>
</dbReference>
<dbReference type="AlphaFoldDB" id="A0A0L0GHH5"/>
<evidence type="ECO:0000313" key="1">
    <source>
        <dbReference type="EMBL" id="KNC88271.1"/>
    </source>
</evidence>
<proteinExistence type="predicted"/>
<dbReference type="PATRIC" id="fig|379893.4.peg.2270"/>
<gene>
    <name evidence="1" type="ORF">GM31_11155</name>
</gene>
<evidence type="ECO:0000313" key="2">
    <source>
        <dbReference type="Proteomes" id="UP000037393"/>
    </source>
</evidence>
<reference evidence="1 2" key="1">
    <citation type="journal article" date="2015" name="Appl. Environ. Microbiol.">
        <title>The Enterobacterium Trabulsiella odontotermitis Presents Novel Adaptations Related to Its Association with Fungus-Growing Termites.</title>
        <authorList>
            <person name="Sapountzis P."/>
            <person name="Gruntjes T."/>
            <person name="Otani S."/>
            <person name="Estevez J."/>
            <person name="da Costa R.R."/>
            <person name="Plunkett G.3rd."/>
            <person name="Perna N.T."/>
            <person name="Poulsen M."/>
        </authorList>
    </citation>
    <scope>NUCLEOTIDE SEQUENCE [LARGE SCALE GENOMIC DNA]</scope>
    <source>
        <strain evidence="1 2">12</strain>
    </source>
</reference>
<comment type="caution">
    <text evidence="1">The sequence shown here is derived from an EMBL/GenBank/DDBJ whole genome shotgun (WGS) entry which is preliminary data.</text>
</comment>
<sequence length="113" mass="12778">MAFESMNNVKNMGFHRPFIRCTDNRAGGSTIYVSARTELRGKRVLIEIDRETNLVRLRAAAGSERGAQCLKQGVMSASKALVLACGTFRVYVEKREDGWWYGRLPKDMAFSKK</sequence>
<protein>
    <submittedName>
        <fullName evidence="1">Uncharacterized protein</fullName>
    </submittedName>
</protein>
<dbReference type="Proteomes" id="UP000037393">
    <property type="component" value="Unassembled WGS sequence"/>
</dbReference>
<accession>A0A0L0GHH5</accession>